<feature type="transmembrane region" description="Helical" evidence="2">
    <location>
        <begin position="88"/>
        <end position="108"/>
    </location>
</feature>
<evidence type="ECO:0000313" key="4">
    <source>
        <dbReference type="Proteomes" id="UP000662914"/>
    </source>
</evidence>
<dbReference type="KEGG" id="ddz:DSYM_08680"/>
<feature type="transmembrane region" description="Helical" evidence="2">
    <location>
        <begin position="7"/>
        <end position="26"/>
    </location>
</feature>
<proteinExistence type="predicted"/>
<name>A0A809QXN1_9PROT</name>
<evidence type="ECO:0000256" key="2">
    <source>
        <dbReference type="SAM" id="Phobius"/>
    </source>
</evidence>
<dbReference type="Proteomes" id="UP000662914">
    <property type="component" value="Chromosome"/>
</dbReference>
<organism evidence="3 4">
    <name type="scientific">Candidatus Desulfobacillus denitrificans</name>
    <dbReference type="NCBI Taxonomy" id="2608985"/>
    <lineage>
        <taxon>Bacteria</taxon>
        <taxon>Pseudomonadati</taxon>
        <taxon>Pseudomonadota</taxon>
        <taxon>Betaproteobacteria</taxon>
        <taxon>Candidatus Desulfobacillus</taxon>
    </lineage>
</organism>
<feature type="region of interest" description="Disordered" evidence="1">
    <location>
        <begin position="203"/>
        <end position="246"/>
    </location>
</feature>
<accession>A0A809QXN1</accession>
<gene>
    <name evidence="3" type="ORF">DSYM_08680</name>
</gene>
<keyword evidence="2" id="KW-1133">Transmembrane helix</keyword>
<dbReference type="AlphaFoldDB" id="A0A809QXN1"/>
<feature type="transmembrane region" description="Helical" evidence="2">
    <location>
        <begin position="140"/>
        <end position="163"/>
    </location>
</feature>
<feature type="transmembrane region" description="Helical" evidence="2">
    <location>
        <begin position="58"/>
        <end position="76"/>
    </location>
</feature>
<sequence>MNKYQRVVVIVAAANIALMLLFPPFLDNPLRRGVLPNFEGFYPLLTAYGVKRIHNELLTLQIMFVVINALIAWLVLDRRTAKGELPEFRYTRAIALFLFGNLALIFAFPPFETYASLYKFDTPGFDSFYFVLGDKRQRHFYIPILYLEVNLVVINALVVWLLFNTLRRAEVFARDRILELAEALPATQLAEVSKTLAYKAVHPAAAPESPEPHLGAGRDRRKYQDPRFRGPERRKGGDRRLKPRTA</sequence>
<keyword evidence="2" id="KW-0812">Transmembrane</keyword>
<protein>
    <submittedName>
        <fullName evidence="3">Uncharacterized protein</fullName>
    </submittedName>
</protein>
<evidence type="ECO:0000256" key="1">
    <source>
        <dbReference type="SAM" id="MobiDB-lite"/>
    </source>
</evidence>
<reference evidence="3" key="1">
    <citation type="journal article" name="DNA Res.">
        <title>The physiological potential of anammox bacteria as revealed by their core genome structure.</title>
        <authorList>
            <person name="Okubo T."/>
            <person name="Toyoda A."/>
            <person name="Fukuhara K."/>
            <person name="Uchiyama I."/>
            <person name="Harigaya Y."/>
            <person name="Kuroiwa M."/>
            <person name="Suzuki T."/>
            <person name="Murakami Y."/>
            <person name="Suwa Y."/>
            <person name="Takami H."/>
        </authorList>
    </citation>
    <scope>NUCLEOTIDE SEQUENCE</scope>
    <source>
        <strain evidence="3">317325-3</strain>
    </source>
</reference>
<dbReference type="EMBL" id="AP021857">
    <property type="protein sequence ID" value="BBO20169.1"/>
    <property type="molecule type" value="Genomic_DNA"/>
</dbReference>
<feature type="compositionally biased region" description="Basic and acidic residues" evidence="1">
    <location>
        <begin position="216"/>
        <end position="240"/>
    </location>
</feature>
<evidence type="ECO:0000313" key="3">
    <source>
        <dbReference type="EMBL" id="BBO20169.1"/>
    </source>
</evidence>
<keyword evidence="2" id="KW-0472">Membrane</keyword>